<dbReference type="PRINTS" id="PR01852">
    <property type="entry name" value="SIBAPROTEIN"/>
</dbReference>
<dbReference type="InterPro" id="IPR058088">
    <property type="entry name" value="PcsB"/>
</dbReference>
<dbReference type="InterPro" id="IPR038765">
    <property type="entry name" value="Papain-like_cys_pep_sf"/>
</dbReference>
<keyword evidence="1 4" id="KW-0732">Signal</keyword>
<feature type="compositionally biased region" description="Low complexity" evidence="3">
    <location>
        <begin position="248"/>
        <end position="282"/>
    </location>
</feature>
<dbReference type="Gene3D" id="3.90.1720.10">
    <property type="entry name" value="endopeptidase domain like (from Nostoc punctiforme)"/>
    <property type="match status" value="1"/>
</dbReference>
<feature type="compositionally biased region" description="Pro residues" evidence="3">
    <location>
        <begin position="283"/>
        <end position="295"/>
    </location>
</feature>
<dbReference type="InterPro" id="IPR009148">
    <property type="entry name" value="PcsB-like"/>
</dbReference>
<dbReference type="SUPFAM" id="SSF54001">
    <property type="entry name" value="Cysteine proteinases"/>
    <property type="match status" value="1"/>
</dbReference>
<dbReference type="PROSITE" id="PS50911">
    <property type="entry name" value="CHAP"/>
    <property type="match status" value="1"/>
</dbReference>
<organism evidence="6 7">
    <name type="scientific">Pseudolactococcus piscium MKFS47</name>
    <dbReference type="NCBI Taxonomy" id="297352"/>
    <lineage>
        <taxon>Bacteria</taxon>
        <taxon>Bacillati</taxon>
        <taxon>Bacillota</taxon>
        <taxon>Bacilli</taxon>
        <taxon>Lactobacillales</taxon>
        <taxon>Streptococcaceae</taxon>
        <taxon>Pseudolactococcus</taxon>
    </lineage>
</organism>
<evidence type="ECO:0000256" key="4">
    <source>
        <dbReference type="SAM" id="SignalP"/>
    </source>
</evidence>
<dbReference type="AlphaFoldDB" id="A0A0D6DZ55"/>
<dbReference type="InterPro" id="IPR057309">
    <property type="entry name" value="PcsB_CC"/>
</dbReference>
<evidence type="ECO:0000259" key="5">
    <source>
        <dbReference type="PROSITE" id="PS50911"/>
    </source>
</evidence>
<evidence type="ECO:0000256" key="3">
    <source>
        <dbReference type="SAM" id="MobiDB-lite"/>
    </source>
</evidence>
<dbReference type="STRING" id="1364.LP2241_50388"/>
<dbReference type="EMBL" id="LN774769">
    <property type="protein sequence ID" value="CEN29227.1"/>
    <property type="molecule type" value="Genomic_DNA"/>
</dbReference>
<gene>
    <name evidence="6" type="ORF">LACPI_2027</name>
</gene>
<keyword evidence="2" id="KW-0175">Coiled coil</keyword>
<dbReference type="RefSeq" id="WP_047916223.1">
    <property type="nucleotide sequence ID" value="NZ_LN774769.1"/>
</dbReference>
<protein>
    <recommendedName>
        <fullName evidence="5">Peptidase C51 domain-containing protein</fullName>
    </recommendedName>
</protein>
<dbReference type="KEGG" id="lpk:LACPI_2027"/>
<sequence length="405" mass="42234">MKKSLISTILLSTVILSAVSTTIVVAADDTDTQIAAQDAKIASTKSAEAAAQSEVTSIQAQVDTLTAKQAKLKSDTENLLNESKKLDAKAQELTKEISQRDESLKSQARSAQTDGAATSYVDAVVSSKSLSDAVTRISAMRTIVKANDDMLKQQEAAKADLVKTVKSNQAKVDEGYKLKDQMDIQAKTLDTRQAELKVSQLNLSVERATAEGEKSSLLDQKAAAQAAVVEAAAAEKAYNDQATASASQAASQASGGSNTPAPVNPVNPVNPVTPVTPVTPDKPVNPPKPPTPPTPSGNNTYPVGQCTWGAKVLAPWAGNNWGNGAQWGSSAAAQGYRTGSQPQVGAIASWNDGGYGHVAVVTAVQSATSIQVSEANYAGNQSIGNYRGWFNPVNAQGSLTYIYPS</sequence>
<name>A0A0D6DZ55_9LACT</name>
<dbReference type="NCBIfam" id="NF046104">
    <property type="entry name" value="PptglHdxlasePcsB"/>
    <property type="match status" value="1"/>
</dbReference>
<dbReference type="Proteomes" id="UP000033166">
    <property type="component" value="Chromosome I"/>
</dbReference>
<dbReference type="HOGENOM" id="CLU_034085_2_2_9"/>
<feature type="coiled-coil region" evidence="2">
    <location>
        <begin position="62"/>
        <end position="96"/>
    </location>
</feature>
<accession>A0A0D6DZ55</accession>
<reference evidence="7" key="1">
    <citation type="submission" date="2015-01" db="EMBL/GenBank/DDBJ databases">
        <authorList>
            <person name="Andreevskaya M."/>
        </authorList>
    </citation>
    <scope>NUCLEOTIDE SEQUENCE [LARGE SCALE GENOMIC DNA]</scope>
    <source>
        <strain evidence="7">MKFS47</strain>
    </source>
</reference>
<proteinExistence type="predicted"/>
<dbReference type="Pfam" id="PF05257">
    <property type="entry name" value="CHAP"/>
    <property type="match status" value="1"/>
</dbReference>
<dbReference type="InterPro" id="IPR007921">
    <property type="entry name" value="CHAP_dom"/>
</dbReference>
<dbReference type="Gene3D" id="6.10.250.3150">
    <property type="match status" value="1"/>
</dbReference>
<feature type="chain" id="PRO_5002302903" description="Peptidase C51 domain-containing protein" evidence="4">
    <location>
        <begin position="27"/>
        <end position="405"/>
    </location>
</feature>
<dbReference type="Pfam" id="PF24568">
    <property type="entry name" value="CC_PcsB"/>
    <property type="match status" value="1"/>
</dbReference>
<feature type="domain" description="Peptidase C51" evidence="5">
    <location>
        <begin position="281"/>
        <end position="403"/>
    </location>
</feature>
<evidence type="ECO:0000313" key="7">
    <source>
        <dbReference type="Proteomes" id="UP000033166"/>
    </source>
</evidence>
<evidence type="ECO:0000313" key="6">
    <source>
        <dbReference type="EMBL" id="CEN29227.1"/>
    </source>
</evidence>
<feature type="region of interest" description="Disordered" evidence="3">
    <location>
        <begin position="248"/>
        <end position="303"/>
    </location>
</feature>
<feature type="signal peptide" evidence="4">
    <location>
        <begin position="1"/>
        <end position="26"/>
    </location>
</feature>
<evidence type="ECO:0000256" key="1">
    <source>
        <dbReference type="ARBA" id="ARBA00022729"/>
    </source>
</evidence>
<evidence type="ECO:0000256" key="2">
    <source>
        <dbReference type="SAM" id="Coils"/>
    </source>
</evidence>